<dbReference type="InterPro" id="IPR045249">
    <property type="entry name" value="HARBI1-like"/>
</dbReference>
<dbReference type="Proteomes" id="UP000230423">
    <property type="component" value="Unassembled WGS sequence"/>
</dbReference>
<evidence type="ECO:0000313" key="15">
    <source>
        <dbReference type="Proteomes" id="UP000230423"/>
    </source>
</evidence>
<dbReference type="PRINTS" id="PR02086">
    <property type="entry name" value="PUTNUCHARBI1"/>
</dbReference>
<evidence type="ECO:0000313" key="14">
    <source>
        <dbReference type="EMBL" id="PIO72888.1"/>
    </source>
</evidence>
<reference evidence="14 15" key="1">
    <citation type="submission" date="2015-09" db="EMBL/GenBank/DDBJ databases">
        <title>Draft genome of the parasitic nematode Teladorsagia circumcincta isolate WARC Sus (inbred).</title>
        <authorList>
            <person name="Mitreva M."/>
        </authorList>
    </citation>
    <scope>NUCLEOTIDE SEQUENCE [LARGE SCALE GENOMIC DNA]</scope>
    <source>
        <strain evidence="14 15">S</strain>
    </source>
</reference>
<dbReference type="AlphaFoldDB" id="A0A2G9URM1"/>
<gene>
    <name evidence="14" type="ORF">TELCIR_05161</name>
</gene>
<dbReference type="GO" id="GO:0046872">
    <property type="term" value="F:metal ion binding"/>
    <property type="evidence" value="ECO:0007669"/>
    <property type="project" value="UniProtKB-KW"/>
</dbReference>
<evidence type="ECO:0000259" key="13">
    <source>
        <dbReference type="Pfam" id="PF13359"/>
    </source>
</evidence>
<evidence type="ECO:0000256" key="2">
    <source>
        <dbReference type="ARBA" id="ARBA00004123"/>
    </source>
</evidence>
<keyword evidence="9" id="KW-0378">Hydrolase</keyword>
<dbReference type="PANTHER" id="PTHR22930">
    <property type="match status" value="1"/>
</dbReference>
<comment type="subcellular location">
    <subcellularLocation>
        <location evidence="3">Cytoplasm</location>
    </subcellularLocation>
    <subcellularLocation>
        <location evidence="2">Nucleus</location>
    </subcellularLocation>
</comment>
<name>A0A2G9URM1_TELCI</name>
<dbReference type="OrthoDB" id="5863278at2759"/>
<feature type="domain" description="DDE Tnp4" evidence="13">
    <location>
        <begin position="185"/>
        <end position="271"/>
    </location>
</feature>
<dbReference type="GO" id="GO:0005634">
    <property type="term" value="C:nucleus"/>
    <property type="evidence" value="ECO:0007669"/>
    <property type="project" value="UniProtKB-SubCell"/>
</dbReference>
<sequence>MKNRPQIGHSPNFQWEAGQSPSTFEVCMRQIDSDKVMDLLEFLDRIARESRSRIPRIFRDRTCPYETLSDVEFKKDYRFSRKVFFDICKIVAEDLRRESTREVDLTVADQVAIGIHLLGRNVMQSDEARIAGCHQTTVSRALMGFVQALNRRADQYIYWPTEEENIQIRRSFYRKYRLPGICGIIDGTHCRILKPTVAAEDYVCRKGFHSLNVGVVVDFEGRVRWACARWPGSAHDSRVFKTSALYAQLRSGECGGVIIGDVAYASETFLLKAVNAPRTTQGPSNPFYLRYSPEKASQIVIACFVLRNMAIAAKEPPDYDEYDGPDKQDGEVPFQYIWVVD</sequence>
<accession>A0A2G9URM1</accession>
<dbReference type="EMBL" id="KZ345575">
    <property type="protein sequence ID" value="PIO72888.1"/>
    <property type="molecule type" value="Genomic_DNA"/>
</dbReference>
<dbReference type="GO" id="GO:0004518">
    <property type="term" value="F:nuclease activity"/>
    <property type="evidence" value="ECO:0007669"/>
    <property type="project" value="UniProtKB-KW"/>
</dbReference>
<evidence type="ECO:0000256" key="5">
    <source>
        <dbReference type="ARBA" id="ARBA00015519"/>
    </source>
</evidence>
<evidence type="ECO:0000256" key="6">
    <source>
        <dbReference type="ARBA" id="ARBA00022490"/>
    </source>
</evidence>
<evidence type="ECO:0000256" key="12">
    <source>
        <dbReference type="ARBA" id="ARBA00045850"/>
    </source>
</evidence>
<keyword evidence="8" id="KW-0479">Metal-binding</keyword>
<organism evidence="14 15">
    <name type="scientific">Teladorsagia circumcincta</name>
    <name type="common">Brown stomach worm</name>
    <name type="synonym">Ostertagia circumcincta</name>
    <dbReference type="NCBI Taxonomy" id="45464"/>
    <lineage>
        <taxon>Eukaryota</taxon>
        <taxon>Metazoa</taxon>
        <taxon>Ecdysozoa</taxon>
        <taxon>Nematoda</taxon>
        <taxon>Chromadorea</taxon>
        <taxon>Rhabditida</taxon>
        <taxon>Rhabditina</taxon>
        <taxon>Rhabditomorpha</taxon>
        <taxon>Strongyloidea</taxon>
        <taxon>Trichostrongylidae</taxon>
        <taxon>Teladorsagia</taxon>
    </lineage>
</organism>
<dbReference type="GO" id="GO:0016787">
    <property type="term" value="F:hydrolase activity"/>
    <property type="evidence" value="ECO:0007669"/>
    <property type="project" value="UniProtKB-KW"/>
</dbReference>
<proteinExistence type="inferred from homology"/>
<dbReference type="Pfam" id="PF13359">
    <property type="entry name" value="DDE_Tnp_4"/>
    <property type="match status" value="1"/>
</dbReference>
<evidence type="ECO:0000256" key="11">
    <source>
        <dbReference type="ARBA" id="ARBA00030126"/>
    </source>
</evidence>
<evidence type="ECO:0000256" key="3">
    <source>
        <dbReference type="ARBA" id="ARBA00004496"/>
    </source>
</evidence>
<evidence type="ECO:0000256" key="1">
    <source>
        <dbReference type="ARBA" id="ARBA00001968"/>
    </source>
</evidence>
<evidence type="ECO:0000256" key="8">
    <source>
        <dbReference type="ARBA" id="ARBA00022723"/>
    </source>
</evidence>
<keyword evidence="10" id="KW-0539">Nucleus</keyword>
<dbReference type="InterPro" id="IPR026103">
    <property type="entry name" value="HARBI1_animal"/>
</dbReference>
<comment type="cofactor">
    <cofactor evidence="1">
        <name>a divalent metal cation</name>
        <dbReference type="ChEBI" id="CHEBI:60240"/>
    </cofactor>
</comment>
<dbReference type="GO" id="GO:0005737">
    <property type="term" value="C:cytoplasm"/>
    <property type="evidence" value="ECO:0007669"/>
    <property type="project" value="UniProtKB-SubCell"/>
</dbReference>
<comment type="similarity">
    <text evidence="4">Belongs to the HARBI1 family.</text>
</comment>
<keyword evidence="15" id="KW-1185">Reference proteome</keyword>
<evidence type="ECO:0000256" key="10">
    <source>
        <dbReference type="ARBA" id="ARBA00023242"/>
    </source>
</evidence>
<evidence type="ECO:0000256" key="4">
    <source>
        <dbReference type="ARBA" id="ARBA00006958"/>
    </source>
</evidence>
<protein>
    <recommendedName>
        <fullName evidence="5">Putative nuclease HARBI1</fullName>
    </recommendedName>
    <alternativeName>
        <fullName evidence="11">Harbinger transposase-derived nuclease</fullName>
    </alternativeName>
</protein>
<comment type="function">
    <text evidence="12">Transposase-derived protein that may have nuclease activity. Does not have transposase activity.</text>
</comment>
<evidence type="ECO:0000256" key="9">
    <source>
        <dbReference type="ARBA" id="ARBA00022801"/>
    </source>
</evidence>
<dbReference type="InterPro" id="IPR027806">
    <property type="entry name" value="HARBI1_dom"/>
</dbReference>
<dbReference type="PANTHER" id="PTHR22930:SF85">
    <property type="entry name" value="GH03217P-RELATED"/>
    <property type="match status" value="1"/>
</dbReference>
<keyword evidence="7" id="KW-0540">Nuclease</keyword>
<evidence type="ECO:0000256" key="7">
    <source>
        <dbReference type="ARBA" id="ARBA00022722"/>
    </source>
</evidence>
<keyword evidence="6" id="KW-0963">Cytoplasm</keyword>